<dbReference type="InterPro" id="IPR041522">
    <property type="entry name" value="CdaR_GGDEF"/>
</dbReference>
<evidence type="ECO:0000259" key="2">
    <source>
        <dbReference type="Pfam" id="PF13556"/>
    </source>
</evidence>
<dbReference type="InterPro" id="IPR051448">
    <property type="entry name" value="CdaR-like_regulators"/>
</dbReference>
<dbReference type="EMBL" id="JBHRWW010000003">
    <property type="protein sequence ID" value="MFC3688036.1"/>
    <property type="molecule type" value="Genomic_DNA"/>
</dbReference>
<comment type="caution">
    <text evidence="4">The sequence shown here is derived from an EMBL/GenBank/DDBJ whole genome shotgun (WGS) entry which is preliminary data.</text>
</comment>
<evidence type="ECO:0000313" key="4">
    <source>
        <dbReference type="EMBL" id="MFC3688036.1"/>
    </source>
</evidence>
<evidence type="ECO:0000259" key="3">
    <source>
        <dbReference type="Pfam" id="PF17853"/>
    </source>
</evidence>
<protein>
    <submittedName>
        <fullName evidence="4">PucR family transcriptional regulator</fullName>
    </submittedName>
</protein>
<name>A0ABV7WHM1_9MICO</name>
<evidence type="ECO:0000256" key="1">
    <source>
        <dbReference type="ARBA" id="ARBA00006754"/>
    </source>
</evidence>
<feature type="domain" description="PucR C-terminal helix-turn-helix" evidence="2">
    <location>
        <begin position="329"/>
        <end position="386"/>
    </location>
</feature>
<proteinExistence type="inferred from homology"/>
<organism evidence="4 5">
    <name type="scientific">Aquipuribacter hungaricus</name>
    <dbReference type="NCBI Taxonomy" id="545624"/>
    <lineage>
        <taxon>Bacteria</taxon>
        <taxon>Bacillati</taxon>
        <taxon>Actinomycetota</taxon>
        <taxon>Actinomycetes</taxon>
        <taxon>Micrococcales</taxon>
        <taxon>Intrasporangiaceae</taxon>
        <taxon>Aquipuribacter</taxon>
    </lineage>
</organism>
<dbReference type="Gene3D" id="1.10.10.2840">
    <property type="entry name" value="PucR C-terminal helix-turn-helix domain"/>
    <property type="match status" value="1"/>
</dbReference>
<dbReference type="InterPro" id="IPR042070">
    <property type="entry name" value="PucR_C-HTH_sf"/>
</dbReference>
<gene>
    <name evidence="4" type="ORF">ACFOLH_06740</name>
</gene>
<reference evidence="5" key="1">
    <citation type="journal article" date="2019" name="Int. J. Syst. Evol. Microbiol.">
        <title>The Global Catalogue of Microorganisms (GCM) 10K type strain sequencing project: providing services to taxonomists for standard genome sequencing and annotation.</title>
        <authorList>
            <consortium name="The Broad Institute Genomics Platform"/>
            <consortium name="The Broad Institute Genome Sequencing Center for Infectious Disease"/>
            <person name="Wu L."/>
            <person name="Ma J."/>
        </authorList>
    </citation>
    <scope>NUCLEOTIDE SEQUENCE [LARGE SCALE GENOMIC DNA]</scope>
    <source>
        <strain evidence="5">NCAIM B.02333</strain>
    </source>
</reference>
<sequence>MGSLTSSDAAAGPALSEASLAALEQGSTTISAGALSQMAAQLPWFDGLSPEAKLSVGLVARTGVSGFVTWCRAGGPVGPSVRSVDLFGAAPRDLTRLISLHQTVTLVRTAIDTSERLLEDTLPEDELPVARELLLRYAREVAFAAAEVYARAAETRGAWDARLEALVVDALVRGETDEGLASQASALSWPVGTPTTVVVATGTSRAEPHALRRVARSHRVELLVGHQNDRLVLVLGGAADATEVVTDMLDLVGDGPVVVGPTRAGLPSAPRSARAALAGATAARAWPAAPRPVLASALLPERVLAGDVTARRALVDMVHTPLVEAGKDLVDTLQAYLDTGGALEATARVLFVHANTVRYRLNRVEQVTGLLATDPRERWTLQLGLALGRLAGSPRPHRA</sequence>
<dbReference type="InterPro" id="IPR025736">
    <property type="entry name" value="PucR_C-HTH_dom"/>
</dbReference>
<dbReference type="PANTHER" id="PTHR33744">
    <property type="entry name" value="CARBOHYDRATE DIACID REGULATOR"/>
    <property type="match status" value="1"/>
</dbReference>
<keyword evidence="5" id="KW-1185">Reference proteome</keyword>
<accession>A0ABV7WHM1</accession>
<comment type="similarity">
    <text evidence="1">Belongs to the CdaR family.</text>
</comment>
<dbReference type="Pfam" id="PF17853">
    <property type="entry name" value="GGDEF_2"/>
    <property type="match status" value="1"/>
</dbReference>
<dbReference type="PANTHER" id="PTHR33744:SF7">
    <property type="entry name" value="PUCR FAMILY TRANSCRIPTIONAL REGULATOR"/>
    <property type="match status" value="1"/>
</dbReference>
<dbReference type="Pfam" id="PF13556">
    <property type="entry name" value="HTH_30"/>
    <property type="match status" value="1"/>
</dbReference>
<feature type="domain" description="CdaR GGDEF-like" evidence="3">
    <location>
        <begin position="174"/>
        <end position="279"/>
    </location>
</feature>
<dbReference type="RefSeq" id="WP_376985447.1">
    <property type="nucleotide sequence ID" value="NZ_JBHRWW010000003.1"/>
</dbReference>
<evidence type="ECO:0000313" key="5">
    <source>
        <dbReference type="Proteomes" id="UP001595685"/>
    </source>
</evidence>
<dbReference type="Proteomes" id="UP001595685">
    <property type="component" value="Unassembled WGS sequence"/>
</dbReference>